<name>A0ABN6SR32_9CREN</name>
<keyword evidence="2" id="KW-1185">Reference proteome</keyword>
<protein>
    <recommendedName>
        <fullName evidence="3">AbrB family transcriptional regulator</fullName>
    </recommendedName>
</protein>
<organism evidence="1 2">
    <name type="scientific">Vulcanisaeta souniana JCM 11219</name>
    <dbReference type="NCBI Taxonomy" id="1293586"/>
    <lineage>
        <taxon>Archaea</taxon>
        <taxon>Thermoproteota</taxon>
        <taxon>Thermoprotei</taxon>
        <taxon>Thermoproteales</taxon>
        <taxon>Thermoproteaceae</taxon>
        <taxon>Vulcanisaeta</taxon>
    </lineage>
</organism>
<evidence type="ECO:0000313" key="1">
    <source>
        <dbReference type="EMBL" id="BDR92268.1"/>
    </source>
</evidence>
<sequence length="105" mass="11913">MVRRGARGFNVTSMPYEARVYINNQVLVPASLSRALGINHYRNAIITIEYNGFRTQFRVKLLRTRNTDSRQFTIPRSVREAYGIKPLDTVRVVSIEPGNGEKATG</sequence>
<evidence type="ECO:0000313" key="2">
    <source>
        <dbReference type="Proteomes" id="UP001060771"/>
    </source>
</evidence>
<evidence type="ECO:0008006" key="3">
    <source>
        <dbReference type="Google" id="ProtNLM"/>
    </source>
</evidence>
<reference evidence="2" key="1">
    <citation type="submission" date="2022-09" db="EMBL/GenBank/DDBJ databases">
        <title>Complete genome sequence of Vulcanisaeta souniana.</title>
        <authorList>
            <person name="Kato S."/>
            <person name="Itoh T."/>
            <person name="Ohkuma M."/>
        </authorList>
    </citation>
    <scope>NUCLEOTIDE SEQUENCE [LARGE SCALE GENOMIC DNA]</scope>
    <source>
        <strain evidence="2">JCM 11219</strain>
    </source>
</reference>
<dbReference type="Proteomes" id="UP001060771">
    <property type="component" value="Chromosome"/>
</dbReference>
<proteinExistence type="predicted"/>
<dbReference type="EMBL" id="AP026830">
    <property type="protein sequence ID" value="BDR92268.1"/>
    <property type="molecule type" value="Genomic_DNA"/>
</dbReference>
<accession>A0ABN6SR32</accession>
<gene>
    <name evidence="1" type="ORF">Vsou_13610</name>
</gene>